<evidence type="ECO:0000256" key="2">
    <source>
        <dbReference type="ARBA" id="ARBA00011738"/>
    </source>
</evidence>
<evidence type="ECO:0000313" key="15">
    <source>
        <dbReference type="EMBL" id="GGN59747.1"/>
    </source>
</evidence>
<organism evidence="15 16">
    <name type="scientific">Oceanobacillus indicireducens</name>
    <dbReference type="NCBI Taxonomy" id="1004261"/>
    <lineage>
        <taxon>Bacteria</taxon>
        <taxon>Bacillati</taxon>
        <taxon>Bacillota</taxon>
        <taxon>Bacilli</taxon>
        <taxon>Bacillales</taxon>
        <taxon>Bacillaceae</taxon>
        <taxon>Oceanobacillus</taxon>
    </lineage>
</organism>
<keyword evidence="7 14" id="KW-0812">Transmembrane</keyword>
<comment type="similarity">
    <text evidence="11">Belongs to the UlaA family.</text>
</comment>
<evidence type="ECO:0000256" key="10">
    <source>
        <dbReference type="ARBA" id="ARBA00037387"/>
    </source>
</evidence>
<keyword evidence="4" id="KW-1003">Cell membrane</keyword>
<dbReference type="InterPro" id="IPR051562">
    <property type="entry name" value="Ascorbate-PTS_EIIC"/>
</dbReference>
<evidence type="ECO:0000256" key="5">
    <source>
        <dbReference type="ARBA" id="ARBA00022597"/>
    </source>
</evidence>
<evidence type="ECO:0000256" key="9">
    <source>
        <dbReference type="ARBA" id="ARBA00023136"/>
    </source>
</evidence>
<evidence type="ECO:0000256" key="13">
    <source>
        <dbReference type="ARBA" id="ARBA00042859"/>
    </source>
</evidence>
<dbReference type="InterPro" id="IPR004703">
    <property type="entry name" value="PTS_sugar-sp_permease"/>
</dbReference>
<feature type="transmembrane region" description="Helical" evidence="14">
    <location>
        <begin position="16"/>
        <end position="38"/>
    </location>
</feature>
<feature type="transmembrane region" description="Helical" evidence="14">
    <location>
        <begin position="44"/>
        <end position="69"/>
    </location>
</feature>
<comment type="subunit">
    <text evidence="2">Homodimer.</text>
</comment>
<feature type="transmembrane region" description="Helical" evidence="14">
    <location>
        <begin position="221"/>
        <end position="242"/>
    </location>
</feature>
<feature type="transmembrane region" description="Helical" evidence="14">
    <location>
        <begin position="369"/>
        <end position="392"/>
    </location>
</feature>
<dbReference type="EMBL" id="BMOS01000015">
    <property type="protein sequence ID" value="GGN59747.1"/>
    <property type="molecule type" value="Genomic_DNA"/>
</dbReference>
<evidence type="ECO:0000256" key="11">
    <source>
        <dbReference type="ARBA" id="ARBA00038218"/>
    </source>
</evidence>
<protein>
    <recommendedName>
        <fullName evidence="12">Ascorbate-specific PTS system EIIC component</fullName>
    </recommendedName>
    <alternativeName>
        <fullName evidence="13">Ascorbate-specific permease IIC component UlaA</fullName>
    </alternativeName>
</protein>
<gene>
    <name evidence="15" type="primary">ulaA</name>
    <name evidence="15" type="ORF">GCM10007971_23170</name>
</gene>
<evidence type="ECO:0000256" key="1">
    <source>
        <dbReference type="ARBA" id="ARBA00004651"/>
    </source>
</evidence>
<comment type="function">
    <text evidence="10">The phosphoenolpyruvate-dependent sugar phosphotransferase system (sugar PTS), a major carbohydrate active transport system, catalyzes the phosphorylation of incoming sugar substrates concomitantly with their translocation across the cell membrane. The enzyme II UlaABC PTS system is involved in ascorbate transport.</text>
</comment>
<dbReference type="GO" id="GO:0005886">
    <property type="term" value="C:plasma membrane"/>
    <property type="evidence" value="ECO:0007669"/>
    <property type="project" value="UniProtKB-SubCell"/>
</dbReference>
<feature type="transmembrane region" description="Helical" evidence="14">
    <location>
        <begin position="254"/>
        <end position="275"/>
    </location>
</feature>
<sequence length="419" mass="46049">MNIFESFTRGFIGEPAILLGAITCIGLLLARAGFFRVLSGTVKVMVGVTLLQIGASAANVSLSNLAVMIQDSFNMIGMIPHNEAITALVQINYGREIAITISIGMVGHLLIARFTRLKYVFLSGHQVLFMSAVIVAVLHASKYGWWVYVFGGIVLALMMSCMPALVQQFVKRVTDDESIAIGHFNSVGYFMTGILSTSFFKRKEEKGDFPKFIRKLEPFMYDHVLIISIFSFLLFFIAAIFAQRDAIQYLFNDQNFIIFVIVQSLWFTAGMYCILTGVRMMIAEILPAFEGVSSRWIKGSIPALDAPVLFNYAPLAAMVGFTLSFLGGLGVMFGMAAVQYTIIIPGVIPHFFSGGAAGVIAYKLRGIKALICMSIVHGMVITILPIPLLSYLQDLGYTRTTFGDTDLQIIGILIGWLVQ</sequence>
<feature type="transmembrane region" description="Helical" evidence="14">
    <location>
        <begin position="178"/>
        <end position="200"/>
    </location>
</feature>
<evidence type="ECO:0000256" key="12">
    <source>
        <dbReference type="ARBA" id="ARBA00039702"/>
    </source>
</evidence>
<reference evidence="15" key="2">
    <citation type="submission" date="2020-09" db="EMBL/GenBank/DDBJ databases">
        <authorList>
            <person name="Sun Q."/>
            <person name="Ohkuma M."/>
        </authorList>
    </citation>
    <scope>NUCLEOTIDE SEQUENCE</scope>
    <source>
        <strain evidence="15">JCM 17251</strain>
    </source>
</reference>
<evidence type="ECO:0000313" key="16">
    <source>
        <dbReference type="Proteomes" id="UP000624041"/>
    </source>
</evidence>
<evidence type="ECO:0000256" key="8">
    <source>
        <dbReference type="ARBA" id="ARBA00022989"/>
    </source>
</evidence>
<feature type="transmembrane region" description="Helical" evidence="14">
    <location>
        <begin position="120"/>
        <end position="138"/>
    </location>
</feature>
<comment type="subcellular location">
    <subcellularLocation>
        <location evidence="1">Cell membrane</location>
        <topology evidence="1">Multi-pass membrane protein</topology>
    </subcellularLocation>
</comment>
<keyword evidence="5" id="KW-0762">Sugar transport</keyword>
<evidence type="ECO:0000256" key="7">
    <source>
        <dbReference type="ARBA" id="ARBA00022692"/>
    </source>
</evidence>
<keyword evidence="3" id="KW-0813">Transport</keyword>
<feature type="transmembrane region" description="Helical" evidence="14">
    <location>
        <begin position="97"/>
        <end position="114"/>
    </location>
</feature>
<dbReference type="PANTHER" id="PTHR33843:SF4">
    <property type="entry name" value="ASCORBATE-SPECIFIC PTS SYSTEM EIIC COMPONENT"/>
    <property type="match status" value="1"/>
</dbReference>
<keyword evidence="16" id="KW-1185">Reference proteome</keyword>
<evidence type="ECO:0000256" key="6">
    <source>
        <dbReference type="ARBA" id="ARBA00022683"/>
    </source>
</evidence>
<keyword evidence="9 14" id="KW-0472">Membrane</keyword>
<name>A0A918D2R6_9BACI</name>
<keyword evidence="8 14" id="KW-1133">Transmembrane helix</keyword>
<accession>A0A918D2R6</accession>
<evidence type="ECO:0000256" key="14">
    <source>
        <dbReference type="SAM" id="Phobius"/>
    </source>
</evidence>
<evidence type="ECO:0000256" key="3">
    <source>
        <dbReference type="ARBA" id="ARBA00022448"/>
    </source>
</evidence>
<comment type="caution">
    <text evidence="15">The sequence shown here is derived from an EMBL/GenBank/DDBJ whole genome shotgun (WGS) entry which is preliminary data.</text>
</comment>
<feature type="transmembrane region" description="Helical" evidence="14">
    <location>
        <begin position="145"/>
        <end position="166"/>
    </location>
</feature>
<evidence type="ECO:0000256" key="4">
    <source>
        <dbReference type="ARBA" id="ARBA00022475"/>
    </source>
</evidence>
<proteinExistence type="inferred from homology"/>
<dbReference type="GO" id="GO:0009401">
    <property type="term" value="P:phosphoenolpyruvate-dependent sugar phosphotransferase system"/>
    <property type="evidence" value="ECO:0007669"/>
    <property type="project" value="UniProtKB-KW"/>
</dbReference>
<dbReference type="RefSeq" id="WP_188857545.1">
    <property type="nucleotide sequence ID" value="NZ_BMOS01000015.1"/>
</dbReference>
<feature type="transmembrane region" description="Helical" evidence="14">
    <location>
        <begin position="315"/>
        <end position="336"/>
    </location>
</feature>
<keyword evidence="6" id="KW-0598">Phosphotransferase system</keyword>
<dbReference type="Proteomes" id="UP000624041">
    <property type="component" value="Unassembled WGS sequence"/>
</dbReference>
<reference evidence="15" key="1">
    <citation type="journal article" date="2014" name="Int. J. Syst. Evol. Microbiol.">
        <title>Complete genome sequence of Corynebacterium casei LMG S-19264T (=DSM 44701T), isolated from a smear-ripened cheese.</title>
        <authorList>
            <consortium name="US DOE Joint Genome Institute (JGI-PGF)"/>
            <person name="Walter F."/>
            <person name="Albersmeier A."/>
            <person name="Kalinowski J."/>
            <person name="Ruckert C."/>
        </authorList>
    </citation>
    <scope>NUCLEOTIDE SEQUENCE</scope>
    <source>
        <strain evidence="15">JCM 17251</strain>
    </source>
</reference>
<dbReference type="PANTHER" id="PTHR33843">
    <property type="entry name" value="ASCORBATE-SPECIFIC PTS SYSTEM EIIC COMPONENT"/>
    <property type="match status" value="1"/>
</dbReference>
<feature type="transmembrane region" description="Helical" evidence="14">
    <location>
        <begin position="342"/>
        <end position="362"/>
    </location>
</feature>
<dbReference type="Pfam" id="PF03611">
    <property type="entry name" value="EIIC-GAT"/>
    <property type="match status" value="1"/>
</dbReference>
<dbReference type="AlphaFoldDB" id="A0A918D2R6"/>